<proteinExistence type="predicted"/>
<dbReference type="EMBL" id="JADNYM010000005">
    <property type="protein sequence ID" value="MBG0738783.1"/>
    <property type="molecule type" value="Genomic_DNA"/>
</dbReference>
<gene>
    <name evidence="1" type="ORF">IV500_05035</name>
</gene>
<evidence type="ECO:0000313" key="1">
    <source>
        <dbReference type="EMBL" id="MBG0738783.1"/>
    </source>
</evidence>
<dbReference type="Proteomes" id="UP000655366">
    <property type="component" value="Unassembled WGS sequence"/>
</dbReference>
<comment type="caution">
    <text evidence="1">The sequence shown here is derived from an EMBL/GenBank/DDBJ whole genome shotgun (WGS) entry which is preliminary data.</text>
</comment>
<protein>
    <submittedName>
        <fullName evidence="1">Uncharacterized protein</fullName>
    </submittedName>
</protein>
<reference evidence="1 2" key="1">
    <citation type="submission" date="2020-11" db="EMBL/GenBank/DDBJ databases">
        <title>Arthrobacter antarcticus sp. nov., isolated from Antarctic Soil.</title>
        <authorList>
            <person name="Li J."/>
        </authorList>
    </citation>
    <scope>NUCLEOTIDE SEQUENCE [LARGE SCALE GENOMIC DNA]</scope>
    <source>
        <strain evidence="1 2">Z1-20</strain>
    </source>
</reference>
<keyword evidence="2" id="KW-1185">Reference proteome</keyword>
<organism evidence="1 2">
    <name type="scientific">Arthrobacter terrae</name>
    <dbReference type="NCBI Taxonomy" id="2935737"/>
    <lineage>
        <taxon>Bacteria</taxon>
        <taxon>Bacillati</taxon>
        <taxon>Actinomycetota</taxon>
        <taxon>Actinomycetes</taxon>
        <taxon>Micrococcales</taxon>
        <taxon>Micrococcaceae</taxon>
        <taxon>Arthrobacter</taxon>
    </lineage>
</organism>
<evidence type="ECO:0000313" key="2">
    <source>
        <dbReference type="Proteomes" id="UP000655366"/>
    </source>
</evidence>
<dbReference type="RefSeq" id="WP_196395719.1">
    <property type="nucleotide sequence ID" value="NZ_JADNYM010000005.1"/>
</dbReference>
<dbReference type="AlphaFoldDB" id="A0A931CI73"/>
<accession>A0A931CI73</accession>
<name>A0A931CI73_9MICC</name>
<sequence>MSAHMGSMTDNEYTPRMRAMDRIARSIAEHRSVRRTNGIGSTCKNPVCRGVIFLNLNDWYRHQAAVLVNDLQRELDFYTETVHEDARAEGREATAEELSALASQFLVLGSVPSLIRAADDLLSAGTIQKGSKEDV</sequence>